<evidence type="ECO:0008006" key="3">
    <source>
        <dbReference type="Google" id="ProtNLM"/>
    </source>
</evidence>
<sequence length="216" mass="24899">MIIYLDESGDLGWTFTAPYRAGGSSRHITIASLAVTPEKKHLPKRLIKKLYDKFNWPTHIEKKWADMSVVERVWFANQARELRAKHPDDIRYISITVKKENVQSHIRGDANKLYNYMIGLSLLNEMAKHEAITFIPDPRSIKVESGNSLHDYLQIQLWFEKRAVTKLTTQPSDSASSRNVQFADMLSGVVQGHFEDGNSQPWAELRNCISYKTLFF</sequence>
<reference evidence="1 2" key="1">
    <citation type="submission" date="2019-01" db="EMBL/GenBank/DDBJ databases">
        <authorList>
            <person name="Chen W.-M."/>
        </authorList>
    </citation>
    <scope>NUCLEOTIDE SEQUENCE [LARGE SCALE GENOMIC DNA]</scope>
    <source>
        <strain evidence="1 2">KYPC3</strain>
    </source>
</reference>
<dbReference type="AlphaFoldDB" id="A0A437R0D8"/>
<evidence type="ECO:0000313" key="2">
    <source>
        <dbReference type="Proteomes" id="UP000283077"/>
    </source>
</evidence>
<proteinExistence type="predicted"/>
<keyword evidence="2" id="KW-1185">Reference proteome</keyword>
<evidence type="ECO:0000313" key="1">
    <source>
        <dbReference type="EMBL" id="RVU40219.1"/>
    </source>
</evidence>
<dbReference type="OrthoDB" id="6914078at2"/>
<organism evidence="1 2">
    <name type="scientific">Rheinheimera riviphila</name>
    <dbReference type="NCBI Taxonomy" id="1834037"/>
    <lineage>
        <taxon>Bacteria</taxon>
        <taxon>Pseudomonadati</taxon>
        <taxon>Pseudomonadota</taxon>
        <taxon>Gammaproteobacteria</taxon>
        <taxon>Chromatiales</taxon>
        <taxon>Chromatiaceae</taxon>
        <taxon>Rheinheimera</taxon>
    </lineage>
</organism>
<dbReference type="InterPro" id="IPR024524">
    <property type="entry name" value="DUF3800"/>
</dbReference>
<protein>
    <recommendedName>
        <fullName evidence="3">DUF3800 domain-containing protein</fullName>
    </recommendedName>
</protein>
<accession>A0A437R0D8</accession>
<dbReference type="Pfam" id="PF12686">
    <property type="entry name" value="DUF3800"/>
    <property type="match status" value="1"/>
</dbReference>
<name>A0A437R0D8_9GAMM</name>
<comment type="caution">
    <text evidence="1">The sequence shown here is derived from an EMBL/GenBank/DDBJ whole genome shotgun (WGS) entry which is preliminary data.</text>
</comment>
<gene>
    <name evidence="1" type="ORF">EOE67_06360</name>
</gene>
<dbReference type="EMBL" id="SACS01000005">
    <property type="protein sequence ID" value="RVU40219.1"/>
    <property type="molecule type" value="Genomic_DNA"/>
</dbReference>
<dbReference type="Proteomes" id="UP000283077">
    <property type="component" value="Unassembled WGS sequence"/>
</dbReference>